<dbReference type="InterPro" id="IPR000090">
    <property type="entry name" value="Flg_Motor_Flig"/>
</dbReference>
<dbReference type="Pfam" id="PF14841">
    <property type="entry name" value="FliG_M"/>
    <property type="match status" value="1"/>
</dbReference>
<comment type="caution">
    <text evidence="6">The sequence shown here is derived from an EMBL/GenBank/DDBJ whole genome shotgun (WGS) entry which is preliminary data.</text>
</comment>
<dbReference type="PANTHER" id="PTHR30534:SF0">
    <property type="entry name" value="FLAGELLAR MOTOR SWITCH PROTEIN FLIG"/>
    <property type="match status" value="1"/>
</dbReference>
<feature type="domain" description="Flagellar motor switch protein FliG C-terminal" evidence="4">
    <location>
        <begin position="458"/>
        <end position="556"/>
    </location>
</feature>
<dbReference type="InterPro" id="IPR023087">
    <property type="entry name" value="Flg_Motor_Flig_C"/>
</dbReference>
<feature type="transmembrane region" description="Helical" evidence="3">
    <location>
        <begin position="194"/>
        <end position="213"/>
    </location>
</feature>
<evidence type="ECO:0000259" key="4">
    <source>
        <dbReference type="Pfam" id="PF01706"/>
    </source>
</evidence>
<evidence type="ECO:0000256" key="2">
    <source>
        <dbReference type="ARBA" id="ARBA00025598"/>
    </source>
</evidence>
<comment type="subcellular location">
    <subcellularLocation>
        <location evidence="1">Cell inner membrane</location>
        <topology evidence="1">Peripheral membrane protein</topology>
        <orientation evidence="1">Cytoplasmic side</orientation>
    </subcellularLocation>
</comment>
<evidence type="ECO:0000313" key="6">
    <source>
        <dbReference type="EMBL" id="MDN2480542.1"/>
    </source>
</evidence>
<dbReference type="SUPFAM" id="SSF48029">
    <property type="entry name" value="FliG"/>
    <property type="match status" value="1"/>
</dbReference>
<feature type="domain" description="Flagellar motor switch protein FliG middle" evidence="5">
    <location>
        <begin position="355"/>
        <end position="421"/>
    </location>
</feature>
<name>A0ABT7XXP4_9VIBR</name>
<dbReference type="InterPro" id="IPR011002">
    <property type="entry name" value="FliG_a-hlx"/>
</dbReference>
<dbReference type="EMBL" id="JAUEOZ010000001">
    <property type="protein sequence ID" value="MDN2480542.1"/>
    <property type="molecule type" value="Genomic_DNA"/>
</dbReference>
<dbReference type="Gene3D" id="1.10.220.30">
    <property type="match status" value="2"/>
</dbReference>
<proteinExistence type="predicted"/>
<evidence type="ECO:0000256" key="1">
    <source>
        <dbReference type="ARBA" id="ARBA00004515"/>
    </source>
</evidence>
<organism evidence="6 7">
    <name type="scientific">Vibrio agarivorans</name>
    <dbReference type="NCBI Taxonomy" id="153622"/>
    <lineage>
        <taxon>Bacteria</taxon>
        <taxon>Pseudomonadati</taxon>
        <taxon>Pseudomonadota</taxon>
        <taxon>Gammaproteobacteria</taxon>
        <taxon>Vibrionales</taxon>
        <taxon>Vibrionaceae</taxon>
        <taxon>Vibrio</taxon>
    </lineage>
</organism>
<dbReference type="RefSeq" id="WP_289960768.1">
    <property type="nucleotide sequence ID" value="NZ_JAUEOZ010000001.1"/>
</dbReference>
<gene>
    <name evidence="6" type="ORF">QWJ08_03905</name>
</gene>
<dbReference type="Proteomes" id="UP001169719">
    <property type="component" value="Unassembled WGS sequence"/>
</dbReference>
<keyword evidence="3" id="KW-0472">Membrane</keyword>
<dbReference type="InterPro" id="IPR032779">
    <property type="entry name" value="FliG_M"/>
</dbReference>
<evidence type="ECO:0000256" key="3">
    <source>
        <dbReference type="SAM" id="Phobius"/>
    </source>
</evidence>
<evidence type="ECO:0000259" key="5">
    <source>
        <dbReference type="Pfam" id="PF14841"/>
    </source>
</evidence>
<keyword evidence="7" id="KW-1185">Reference proteome</keyword>
<keyword evidence="3" id="KW-1133">Transmembrane helix</keyword>
<comment type="function">
    <text evidence="2">FliG is one of three proteins (FliG, FliN, FliM) that forms the rotor-mounted switch complex (C ring), located at the base of the basal body. This complex interacts with the CheY and CheZ chemotaxis proteins, in addition to contacting components of the motor that determine the direction of flagellar rotation.</text>
</comment>
<sequence>MRRFLSFGLIALIAVPAIAELQIRQFELASVLETRISRDIERVIDADAFILDIDIELTSHSENATQNPAPVAQTQSMPQPPVAPLVQPKLPGLSQTQPDIEPILPPVEENPQVAAAPSVSGETVRNIQTLLVIDHSINGEDVATIRGLVAKKLNYDPLRGDEIRVQRAELIRAQAPDTPTEPLVDSDSETTQQWWILAAIGGALVLLLLIWLLTRNRRASQPVYQEEAPASPQQLLNTKKAELKSIRQDLIAYSLAEPSKVTAIMERLSLNEQNLPMLAACYQELGRSLFTSMYPSLESRIPAYLRYLEEHPADYDTLVTQMSDLHQLLKNSNEDQRAQGQSRPFAFLERMDTNQVHWVLNDQPTRIKAIVLSQLNAKVSSDLLALLDEQERTQVAIEIAQLDTIPLATYREVAAQLAERAQWAPKVENVVTDGNDLLIKLLDSMTIKQQSALLNKVKLESPNAYLSLRKKYYAFEDILRTPQDVLSNVLRSLELTVLAGAIADLDQAKSDYILAGFPERLKMAVSQEIESAQTLSPDVRNDYKAQVVQRLRAAMDDNLFSMGDLAA</sequence>
<keyword evidence="3" id="KW-0812">Transmembrane</keyword>
<dbReference type="Pfam" id="PF01706">
    <property type="entry name" value="FliG_C"/>
    <property type="match status" value="1"/>
</dbReference>
<reference evidence="6" key="1">
    <citation type="submission" date="2024-05" db="EMBL/GenBank/DDBJ databases">
        <title>Genome Sequences of Four Agar- Degrading Marine Bacteria.</title>
        <authorList>
            <person name="Phillips E.K."/>
            <person name="Shaffer J.C."/>
            <person name="Henson M.W."/>
            <person name="Temperton B."/>
            <person name="Thrash C.J."/>
            <person name="Martin M.O."/>
        </authorList>
    </citation>
    <scope>NUCLEOTIDE SEQUENCE</scope>
    <source>
        <strain evidence="6">EKP203</strain>
    </source>
</reference>
<dbReference type="PANTHER" id="PTHR30534">
    <property type="entry name" value="FLAGELLAR MOTOR SWITCH PROTEIN FLIG"/>
    <property type="match status" value="1"/>
</dbReference>
<accession>A0ABT7XXP4</accession>
<evidence type="ECO:0000313" key="7">
    <source>
        <dbReference type="Proteomes" id="UP001169719"/>
    </source>
</evidence>
<protein>
    <submittedName>
        <fullName evidence="6">FliG C-terminal domain-containing protein</fullName>
    </submittedName>
</protein>